<accession>A0A2T0LT71</accession>
<feature type="transmembrane region" description="Helical" evidence="5">
    <location>
        <begin position="369"/>
        <end position="389"/>
    </location>
</feature>
<dbReference type="InterPro" id="IPR011701">
    <property type="entry name" value="MFS"/>
</dbReference>
<feature type="transmembrane region" description="Helical" evidence="5">
    <location>
        <begin position="243"/>
        <end position="263"/>
    </location>
</feature>
<feature type="transmembrane region" description="Helical" evidence="5">
    <location>
        <begin position="148"/>
        <end position="169"/>
    </location>
</feature>
<feature type="transmembrane region" description="Helical" evidence="5">
    <location>
        <begin position="16"/>
        <end position="34"/>
    </location>
</feature>
<dbReference type="Gene3D" id="1.20.1250.20">
    <property type="entry name" value="MFS general substrate transporter like domains"/>
    <property type="match status" value="2"/>
</dbReference>
<sequence>MTTTTASARRLRTGRVTFFVALAVFAQESTWNLYDSQVPPLLREHIASAALVGLLMGMDNLLGIFVQPWMGNRSDHTRTSWGRRIPYLVVGMPLAALLFVAIPHTAASLPLLVLVMFSYALIANSFKPIAESLLPDFIPPERRSRANAAVKIASSLTVMVAALISIFLIDDFPKLSFVVPAILMVASVTVLAVKLRDNRSSAYQAAVEEEREPHGAAGPGGRPRSRVRDIVLDIVRDRDRSRLWLIFSILLFGGAWAALRALITPYGMEALDMSRGEAGGLTLPSGIAFLVAAYPVARLAERFGRLRMMMAGMTVFAAGMVLGTVLQTPTGAVVGLCVAAAGASSFLVNAVVVLWNLAPSDRVVGTYTGLYTVGWVSGGFLGPALVGGMVDLTGWPLLLLNVAIVALVSVLAVARVSALQRRFSTGRVL</sequence>
<feature type="transmembrane region" description="Helical" evidence="5">
    <location>
        <begin position="175"/>
        <end position="193"/>
    </location>
</feature>
<feature type="transmembrane region" description="Helical" evidence="5">
    <location>
        <begin position="395"/>
        <end position="414"/>
    </location>
</feature>
<reference evidence="7 8" key="1">
    <citation type="submission" date="2018-03" db="EMBL/GenBank/DDBJ databases">
        <title>Genomic Encyclopedia of Type Strains, Phase III (KMG-III): the genomes of soil and plant-associated and newly described type strains.</title>
        <authorList>
            <person name="Whitman W."/>
        </authorList>
    </citation>
    <scope>NUCLEOTIDE SEQUENCE [LARGE SCALE GENOMIC DNA]</scope>
    <source>
        <strain evidence="7 8">CGMCC 4.7125</strain>
    </source>
</reference>
<dbReference type="AlphaFoldDB" id="A0A2T0LT71"/>
<dbReference type="PANTHER" id="PTHR23528">
    <property type="match status" value="1"/>
</dbReference>
<evidence type="ECO:0000256" key="5">
    <source>
        <dbReference type="SAM" id="Phobius"/>
    </source>
</evidence>
<feature type="transmembrane region" description="Helical" evidence="5">
    <location>
        <begin position="108"/>
        <end position="127"/>
    </location>
</feature>
<feature type="domain" description="Major facilitator superfamily (MFS) profile" evidence="6">
    <location>
        <begin position="241"/>
        <end position="429"/>
    </location>
</feature>
<comment type="caution">
    <text evidence="7">The sequence shown here is derived from an EMBL/GenBank/DDBJ whole genome shotgun (WGS) entry which is preliminary data.</text>
</comment>
<gene>
    <name evidence="7" type="ORF">B0I33_10626</name>
</gene>
<dbReference type="OrthoDB" id="3717977at2"/>
<feature type="transmembrane region" description="Helical" evidence="5">
    <location>
        <begin position="332"/>
        <end position="357"/>
    </location>
</feature>
<dbReference type="EMBL" id="PVNH01000006">
    <property type="protein sequence ID" value="PRX46929.1"/>
    <property type="molecule type" value="Genomic_DNA"/>
</dbReference>
<dbReference type="PROSITE" id="PS50850">
    <property type="entry name" value="MFS"/>
    <property type="match status" value="1"/>
</dbReference>
<dbReference type="GO" id="GO:0022857">
    <property type="term" value="F:transmembrane transporter activity"/>
    <property type="evidence" value="ECO:0007669"/>
    <property type="project" value="InterPro"/>
</dbReference>
<evidence type="ECO:0000259" key="6">
    <source>
        <dbReference type="PROSITE" id="PS50850"/>
    </source>
</evidence>
<dbReference type="SUPFAM" id="SSF103473">
    <property type="entry name" value="MFS general substrate transporter"/>
    <property type="match status" value="1"/>
</dbReference>
<keyword evidence="8" id="KW-1185">Reference proteome</keyword>
<dbReference type="Pfam" id="PF07690">
    <property type="entry name" value="MFS_1"/>
    <property type="match status" value="1"/>
</dbReference>
<dbReference type="GO" id="GO:0005886">
    <property type="term" value="C:plasma membrane"/>
    <property type="evidence" value="ECO:0007669"/>
    <property type="project" value="UniProtKB-SubCell"/>
</dbReference>
<dbReference type="Proteomes" id="UP000238362">
    <property type="component" value="Unassembled WGS sequence"/>
</dbReference>
<evidence type="ECO:0000256" key="1">
    <source>
        <dbReference type="ARBA" id="ARBA00004651"/>
    </source>
</evidence>
<evidence type="ECO:0000256" key="2">
    <source>
        <dbReference type="ARBA" id="ARBA00022692"/>
    </source>
</evidence>
<feature type="transmembrane region" description="Helical" evidence="5">
    <location>
        <begin position="309"/>
        <end position="326"/>
    </location>
</feature>
<protein>
    <submittedName>
        <fullName evidence="7">MFS transporter</fullName>
    </submittedName>
</protein>
<dbReference type="PANTHER" id="PTHR23528:SF1">
    <property type="entry name" value="MAJOR FACILITATOR SUPERFAMILY (MFS) PROFILE DOMAIN-CONTAINING PROTEIN"/>
    <property type="match status" value="1"/>
</dbReference>
<dbReference type="InterPro" id="IPR036259">
    <property type="entry name" value="MFS_trans_sf"/>
</dbReference>
<evidence type="ECO:0000256" key="3">
    <source>
        <dbReference type="ARBA" id="ARBA00022989"/>
    </source>
</evidence>
<proteinExistence type="predicted"/>
<evidence type="ECO:0000313" key="7">
    <source>
        <dbReference type="EMBL" id="PRX46929.1"/>
    </source>
</evidence>
<evidence type="ECO:0000256" key="4">
    <source>
        <dbReference type="ARBA" id="ARBA00023136"/>
    </source>
</evidence>
<name>A0A2T0LT71_9PSEU</name>
<dbReference type="RefSeq" id="WP_106179486.1">
    <property type="nucleotide sequence ID" value="NZ_PVNH01000006.1"/>
</dbReference>
<keyword evidence="2 5" id="KW-0812">Transmembrane</keyword>
<keyword evidence="3 5" id="KW-1133">Transmembrane helix</keyword>
<feature type="transmembrane region" description="Helical" evidence="5">
    <location>
        <begin position="85"/>
        <end position="102"/>
    </location>
</feature>
<feature type="transmembrane region" description="Helical" evidence="5">
    <location>
        <begin position="278"/>
        <end position="297"/>
    </location>
</feature>
<organism evidence="7 8">
    <name type="scientific">Prauserella shujinwangii</name>
    <dbReference type="NCBI Taxonomy" id="1453103"/>
    <lineage>
        <taxon>Bacteria</taxon>
        <taxon>Bacillati</taxon>
        <taxon>Actinomycetota</taxon>
        <taxon>Actinomycetes</taxon>
        <taxon>Pseudonocardiales</taxon>
        <taxon>Pseudonocardiaceae</taxon>
        <taxon>Prauserella</taxon>
    </lineage>
</organism>
<comment type="subcellular location">
    <subcellularLocation>
        <location evidence="1">Cell membrane</location>
        <topology evidence="1">Multi-pass membrane protein</topology>
    </subcellularLocation>
</comment>
<evidence type="ECO:0000313" key="8">
    <source>
        <dbReference type="Proteomes" id="UP000238362"/>
    </source>
</evidence>
<feature type="transmembrane region" description="Helical" evidence="5">
    <location>
        <begin position="46"/>
        <end position="65"/>
    </location>
</feature>
<dbReference type="InterPro" id="IPR020846">
    <property type="entry name" value="MFS_dom"/>
</dbReference>
<keyword evidence="4 5" id="KW-0472">Membrane</keyword>